<evidence type="ECO:0000313" key="9">
    <source>
        <dbReference type="EMBL" id="TKA81095.1"/>
    </source>
</evidence>
<protein>
    <recommendedName>
        <fullName evidence="11">Glycosylphosphatidylinositol anchor biosynthesis protein 11</fullName>
    </recommendedName>
</protein>
<name>A0A4U0Y0S0_9PEZI</name>
<feature type="transmembrane region" description="Helical" evidence="8">
    <location>
        <begin position="217"/>
        <end position="237"/>
    </location>
</feature>
<comment type="subcellular location">
    <subcellularLocation>
        <location evidence="1">Endoplasmic reticulum membrane</location>
        <topology evidence="1">Multi-pass membrane protein</topology>
    </subcellularLocation>
</comment>
<gene>
    <name evidence="9" type="ORF">B0A49_00390</name>
</gene>
<comment type="caution">
    <text evidence="9">The sequence shown here is derived from an EMBL/GenBank/DDBJ whole genome shotgun (WGS) entry which is preliminary data.</text>
</comment>
<dbReference type="EMBL" id="NAJN01000035">
    <property type="protein sequence ID" value="TKA81095.1"/>
    <property type="molecule type" value="Genomic_DNA"/>
</dbReference>
<evidence type="ECO:0000256" key="4">
    <source>
        <dbReference type="ARBA" id="ARBA00022692"/>
    </source>
</evidence>
<dbReference type="Pfam" id="PF06699">
    <property type="entry name" value="PIG-F"/>
    <property type="match status" value="1"/>
</dbReference>
<dbReference type="STRING" id="331657.A0A4U0Y0S0"/>
<evidence type="ECO:0000313" key="10">
    <source>
        <dbReference type="Proteomes" id="UP000308768"/>
    </source>
</evidence>
<dbReference type="OrthoDB" id="17366at2759"/>
<evidence type="ECO:0000256" key="2">
    <source>
        <dbReference type="ARBA" id="ARBA00004687"/>
    </source>
</evidence>
<dbReference type="UniPathway" id="UPA00196"/>
<keyword evidence="7 8" id="KW-0472">Membrane</keyword>
<organism evidence="9 10">
    <name type="scientific">Cryomyces minteri</name>
    <dbReference type="NCBI Taxonomy" id="331657"/>
    <lineage>
        <taxon>Eukaryota</taxon>
        <taxon>Fungi</taxon>
        <taxon>Dikarya</taxon>
        <taxon>Ascomycota</taxon>
        <taxon>Pezizomycotina</taxon>
        <taxon>Dothideomycetes</taxon>
        <taxon>Dothideomycetes incertae sedis</taxon>
        <taxon>Cryomyces</taxon>
    </lineage>
</organism>
<keyword evidence="6 8" id="KW-1133">Transmembrane helix</keyword>
<feature type="transmembrane region" description="Helical" evidence="8">
    <location>
        <begin position="143"/>
        <end position="164"/>
    </location>
</feature>
<keyword evidence="3" id="KW-0337">GPI-anchor biosynthesis</keyword>
<accession>A0A4U0Y0S0</accession>
<dbReference type="InterPro" id="IPR009580">
    <property type="entry name" value="GPI_biosynthesis_protein_Pig-F"/>
</dbReference>
<evidence type="ECO:0000256" key="1">
    <source>
        <dbReference type="ARBA" id="ARBA00004477"/>
    </source>
</evidence>
<feature type="transmembrane region" description="Helical" evidence="8">
    <location>
        <begin position="185"/>
        <end position="205"/>
    </location>
</feature>
<evidence type="ECO:0000256" key="7">
    <source>
        <dbReference type="ARBA" id="ARBA00023136"/>
    </source>
</evidence>
<reference evidence="9 10" key="1">
    <citation type="submission" date="2017-03" db="EMBL/GenBank/DDBJ databases">
        <title>Genomes of endolithic fungi from Antarctica.</title>
        <authorList>
            <person name="Coleine C."/>
            <person name="Masonjones S."/>
            <person name="Stajich J.E."/>
        </authorList>
    </citation>
    <scope>NUCLEOTIDE SEQUENCE [LARGE SCALE GENOMIC DNA]</scope>
    <source>
        <strain evidence="9 10">CCFEE 5187</strain>
    </source>
</reference>
<evidence type="ECO:0008006" key="11">
    <source>
        <dbReference type="Google" id="ProtNLM"/>
    </source>
</evidence>
<evidence type="ECO:0000256" key="5">
    <source>
        <dbReference type="ARBA" id="ARBA00022824"/>
    </source>
</evidence>
<dbReference type="GO" id="GO:0006506">
    <property type="term" value="P:GPI anchor biosynthetic process"/>
    <property type="evidence" value="ECO:0007669"/>
    <property type="project" value="UniProtKB-UniPathway"/>
</dbReference>
<comment type="pathway">
    <text evidence="2">Glycolipid biosynthesis; glycosylphosphatidylinositol-anchor biosynthesis.</text>
</comment>
<keyword evidence="10" id="KW-1185">Reference proteome</keyword>
<dbReference type="AlphaFoldDB" id="A0A4U0Y0S0"/>
<dbReference type="GO" id="GO:0005789">
    <property type="term" value="C:endoplasmic reticulum membrane"/>
    <property type="evidence" value="ECO:0007669"/>
    <property type="project" value="UniProtKB-SubCell"/>
</dbReference>
<evidence type="ECO:0000256" key="8">
    <source>
        <dbReference type="SAM" id="Phobius"/>
    </source>
</evidence>
<proteinExistence type="predicted"/>
<keyword evidence="4 8" id="KW-0812">Transmembrane</keyword>
<feature type="transmembrane region" description="Helical" evidence="8">
    <location>
        <begin position="111"/>
        <end position="137"/>
    </location>
</feature>
<feature type="transmembrane region" description="Helical" evidence="8">
    <location>
        <begin position="67"/>
        <end position="90"/>
    </location>
</feature>
<evidence type="ECO:0000256" key="6">
    <source>
        <dbReference type="ARBA" id="ARBA00022989"/>
    </source>
</evidence>
<dbReference type="Proteomes" id="UP000308768">
    <property type="component" value="Unassembled WGS sequence"/>
</dbReference>
<feature type="transmembrane region" description="Helical" evidence="8">
    <location>
        <begin position="30"/>
        <end position="47"/>
    </location>
</feature>
<sequence>MSSTATVTKPTEVLASPTPIDILHNDFAKVYTHLHPILVLALFYYQFPSLVADPVLSLTSSLVPLGILQIAYVTICLPATGAMAAPTARLKPGQRRKAGSKSEAGIGEKIVPAFLCLVLSVILGTPLLTLSLILFGAPLTTHQLHTLLCAAHVSLLASIPLIYVHGVEAARWRDVVSLMSPVDEVFGAAVGTLVGAWLGAVPIPLDWDREWQKWPVTIVTGAYAGSVVGKIVGGHLFKGRRIEFD</sequence>
<evidence type="ECO:0000256" key="3">
    <source>
        <dbReference type="ARBA" id="ARBA00022502"/>
    </source>
</evidence>
<keyword evidence="5" id="KW-0256">Endoplasmic reticulum</keyword>